<dbReference type="Proteomes" id="UP000243250">
    <property type="component" value="Unassembled WGS sequence"/>
</dbReference>
<gene>
    <name evidence="5" type="ORF">SAMN04488124_1082</name>
</gene>
<dbReference type="GO" id="GO:0000287">
    <property type="term" value="F:magnesium ion binding"/>
    <property type="evidence" value="ECO:0007669"/>
    <property type="project" value="TreeGrafter"/>
</dbReference>
<evidence type="ECO:0000313" key="5">
    <source>
        <dbReference type="EMBL" id="SFR41885.1"/>
    </source>
</evidence>
<dbReference type="STRING" id="555875.SAMN04488124_1082"/>
<proteinExistence type="predicted"/>
<accession>A0A1I6GI61</accession>
<dbReference type="GO" id="GO:0016829">
    <property type="term" value="F:lyase activity"/>
    <property type="evidence" value="ECO:0007669"/>
    <property type="project" value="UniProtKB-KW"/>
</dbReference>
<organism evidence="5 6">
    <name type="scientific">Halogeometricum limi</name>
    <dbReference type="NCBI Taxonomy" id="555875"/>
    <lineage>
        <taxon>Archaea</taxon>
        <taxon>Methanobacteriati</taxon>
        <taxon>Methanobacteriota</taxon>
        <taxon>Stenosarchaea group</taxon>
        <taxon>Halobacteria</taxon>
        <taxon>Halobacteriales</taxon>
        <taxon>Haloferacaceae</taxon>
        <taxon>Halogeometricum</taxon>
    </lineage>
</organism>
<evidence type="ECO:0000313" key="6">
    <source>
        <dbReference type="Proteomes" id="UP000243250"/>
    </source>
</evidence>
<dbReference type="Pfam" id="PF03328">
    <property type="entry name" value="HpcH_HpaI"/>
    <property type="match status" value="1"/>
</dbReference>
<keyword evidence="2" id="KW-0479">Metal-binding</keyword>
<evidence type="ECO:0000256" key="1">
    <source>
        <dbReference type="ARBA" id="ARBA00001946"/>
    </source>
</evidence>
<dbReference type="PANTHER" id="PTHR32308">
    <property type="entry name" value="LYASE BETA SUBUNIT, PUTATIVE (AFU_ORTHOLOGUE AFUA_4G13030)-RELATED"/>
    <property type="match status" value="1"/>
</dbReference>
<reference evidence="6" key="1">
    <citation type="submission" date="2016-10" db="EMBL/GenBank/DDBJ databases">
        <authorList>
            <person name="Varghese N."/>
            <person name="Submissions S."/>
        </authorList>
    </citation>
    <scope>NUCLEOTIDE SEQUENCE [LARGE SCALE GENOMIC DNA]</scope>
    <source>
        <strain evidence="6">CGMCC 1.8711</strain>
    </source>
</reference>
<protein>
    <submittedName>
        <fullName evidence="5">Citrate lyase subunit beta / citryl-CoA lyase</fullName>
    </submittedName>
</protein>
<evidence type="ECO:0000256" key="2">
    <source>
        <dbReference type="ARBA" id="ARBA00022723"/>
    </source>
</evidence>
<keyword evidence="5" id="KW-0456">Lyase</keyword>
<feature type="domain" description="HpcH/HpaI aldolase/citrate lyase" evidence="4">
    <location>
        <begin position="4"/>
        <end position="219"/>
    </location>
</feature>
<keyword evidence="3" id="KW-0460">Magnesium</keyword>
<dbReference type="AlphaFoldDB" id="A0A1I6GI61"/>
<dbReference type="InterPro" id="IPR011206">
    <property type="entry name" value="Citrate_lyase_beta/mcl1/mcl2"/>
</dbReference>
<comment type="cofactor">
    <cofactor evidence="1">
        <name>Mg(2+)</name>
        <dbReference type="ChEBI" id="CHEBI:18420"/>
    </cofactor>
</comment>
<dbReference type="PANTHER" id="PTHR32308:SF0">
    <property type="entry name" value="HPCH_HPAI ALDOLASE_CITRATE LYASE DOMAIN-CONTAINING PROTEIN"/>
    <property type="match status" value="1"/>
</dbReference>
<dbReference type="EMBL" id="FOYS01000002">
    <property type="protein sequence ID" value="SFR41885.1"/>
    <property type="molecule type" value="Genomic_DNA"/>
</dbReference>
<dbReference type="SUPFAM" id="SSF51621">
    <property type="entry name" value="Phosphoenolpyruvate/pyruvate domain"/>
    <property type="match status" value="1"/>
</dbReference>
<dbReference type="OrthoDB" id="9170at2157"/>
<dbReference type="InterPro" id="IPR040442">
    <property type="entry name" value="Pyrv_kinase-like_dom_sf"/>
</dbReference>
<dbReference type="PIRSF" id="PIRSF015582">
    <property type="entry name" value="Cit_lyase_B"/>
    <property type="match status" value="1"/>
</dbReference>
<name>A0A1I6GI61_9EURY</name>
<evidence type="ECO:0000259" key="4">
    <source>
        <dbReference type="Pfam" id="PF03328"/>
    </source>
</evidence>
<evidence type="ECO:0000256" key="3">
    <source>
        <dbReference type="ARBA" id="ARBA00022842"/>
    </source>
</evidence>
<dbReference type="InterPro" id="IPR005000">
    <property type="entry name" value="Aldolase/citrate-lyase_domain"/>
</dbReference>
<keyword evidence="6" id="KW-1185">Reference proteome</keyword>
<dbReference type="GO" id="GO:0006107">
    <property type="term" value="P:oxaloacetate metabolic process"/>
    <property type="evidence" value="ECO:0007669"/>
    <property type="project" value="TreeGrafter"/>
</dbReference>
<sequence>MARRSLLFSPGDKPELMRKAPSAGADVLCFDLEDAVAPAKKSVAREAVRAVLSDPSFDPDAEVLVRVAAETVGDDLDGVLGSDGEADVRLDGLMLSKTGFASDVRDVDDELAARGWTLPIFALVETARGVLNAPDIAAEGPTTALVFGAEDLAADVGATRTPEGTEVLYAREKVVLSAAAEGIDAIDTVHTDFEDEAGLREQTEFAETLGYDGKMAIHPAQVSVINESFTPPRDRVEWAKKILRARDEAAAAASGVFRVEGEMVDAPVVAQAERILERAGESV</sequence>
<dbReference type="Gene3D" id="3.20.20.60">
    <property type="entry name" value="Phosphoenolpyruvate-binding domains"/>
    <property type="match status" value="1"/>
</dbReference>
<dbReference type="InterPro" id="IPR015813">
    <property type="entry name" value="Pyrv/PenolPyrv_kinase-like_dom"/>
</dbReference>
<dbReference type="RefSeq" id="WP_089877612.1">
    <property type="nucleotide sequence ID" value="NZ_FOYS01000002.1"/>
</dbReference>